<evidence type="ECO:0000313" key="4">
    <source>
        <dbReference type="EMBL" id="MBB5987668.1"/>
    </source>
</evidence>
<keyword evidence="1" id="KW-0812">Transmembrane</keyword>
<name>A0ABR6NMD2_9SPHN</name>
<feature type="transmembrane region" description="Helical" evidence="1">
    <location>
        <begin position="92"/>
        <end position="111"/>
    </location>
</feature>
<keyword evidence="2" id="KW-0732">Signal</keyword>
<sequence length="205" mass="21875">MSPRRRLALAAMLLVSLLLLGFARAAGLPAPADELAMTIVDAVQIHYPAQAAGVTSVASVLHRAGDTGALIATMLVLGLFLAYAGRPREVGWLLAAVMTVILFNPALKALFAEERPDLIPRVVEVTGHSFPSGHAAGTMALYGAVALLFPGRLIWIACAAMILLTGASRVWLGVHWPTDVVAGWLEAAAWLLVMSIWLPRRERRA</sequence>
<keyword evidence="1" id="KW-1133">Transmembrane helix</keyword>
<keyword evidence="4" id="KW-0378">Hydrolase</keyword>
<feature type="transmembrane region" description="Helical" evidence="1">
    <location>
        <begin position="154"/>
        <end position="174"/>
    </location>
</feature>
<organism evidence="4 5">
    <name type="scientific">Sphingobium lignivorans</name>
    <dbReference type="NCBI Taxonomy" id="2735886"/>
    <lineage>
        <taxon>Bacteria</taxon>
        <taxon>Pseudomonadati</taxon>
        <taxon>Pseudomonadota</taxon>
        <taxon>Alphaproteobacteria</taxon>
        <taxon>Sphingomonadales</taxon>
        <taxon>Sphingomonadaceae</taxon>
        <taxon>Sphingobium</taxon>
    </lineage>
</organism>
<comment type="caution">
    <text evidence="4">The sequence shown here is derived from an EMBL/GenBank/DDBJ whole genome shotgun (WGS) entry which is preliminary data.</text>
</comment>
<keyword evidence="5" id="KW-1185">Reference proteome</keyword>
<dbReference type="Gene3D" id="1.20.144.10">
    <property type="entry name" value="Phosphatidic acid phosphatase type 2/haloperoxidase"/>
    <property type="match status" value="1"/>
</dbReference>
<protein>
    <submittedName>
        <fullName evidence="4">Undecaprenyl-diphosphatase</fullName>
        <ecNumber evidence="4">3.6.1.27</ecNumber>
    </submittedName>
</protein>
<gene>
    <name evidence="4" type="ORF">HNP60_003642</name>
</gene>
<dbReference type="EC" id="3.6.1.27" evidence="4"/>
<dbReference type="SMART" id="SM00014">
    <property type="entry name" value="acidPPc"/>
    <property type="match status" value="1"/>
</dbReference>
<dbReference type="RefSeq" id="WP_184156264.1">
    <property type="nucleotide sequence ID" value="NZ_JACHKA010000001.1"/>
</dbReference>
<dbReference type="Pfam" id="PF01569">
    <property type="entry name" value="PAP2"/>
    <property type="match status" value="1"/>
</dbReference>
<keyword evidence="1" id="KW-0472">Membrane</keyword>
<dbReference type="InterPro" id="IPR036938">
    <property type="entry name" value="PAP2/HPO_sf"/>
</dbReference>
<proteinExistence type="predicted"/>
<evidence type="ECO:0000259" key="3">
    <source>
        <dbReference type="SMART" id="SM00014"/>
    </source>
</evidence>
<evidence type="ECO:0000256" key="2">
    <source>
        <dbReference type="SAM" id="SignalP"/>
    </source>
</evidence>
<feature type="signal peptide" evidence="2">
    <location>
        <begin position="1"/>
        <end position="25"/>
    </location>
</feature>
<dbReference type="PANTHER" id="PTHR14969:SF13">
    <property type="entry name" value="AT30094P"/>
    <property type="match status" value="1"/>
</dbReference>
<dbReference type="PANTHER" id="PTHR14969">
    <property type="entry name" value="SPHINGOSINE-1-PHOSPHATE PHOSPHOHYDROLASE"/>
    <property type="match status" value="1"/>
</dbReference>
<evidence type="ECO:0000256" key="1">
    <source>
        <dbReference type="SAM" id="Phobius"/>
    </source>
</evidence>
<dbReference type="SUPFAM" id="SSF48317">
    <property type="entry name" value="Acid phosphatase/Vanadium-dependent haloperoxidase"/>
    <property type="match status" value="1"/>
</dbReference>
<feature type="domain" description="Phosphatidic acid phosphatase type 2/haloperoxidase" evidence="3">
    <location>
        <begin position="90"/>
        <end position="195"/>
    </location>
</feature>
<dbReference type="InterPro" id="IPR000326">
    <property type="entry name" value="PAP2/HPO"/>
</dbReference>
<accession>A0ABR6NMD2</accession>
<feature type="chain" id="PRO_5046973290" evidence="2">
    <location>
        <begin position="26"/>
        <end position="205"/>
    </location>
</feature>
<reference evidence="4 5" key="1">
    <citation type="submission" date="2020-08" db="EMBL/GenBank/DDBJ databases">
        <title>Exploring microbial biodiversity for novel pathways involved in the catabolism of aromatic compounds derived from lignin.</title>
        <authorList>
            <person name="Elkins J."/>
        </authorList>
    </citation>
    <scope>NUCLEOTIDE SEQUENCE [LARGE SCALE GENOMIC DNA]</scope>
    <source>
        <strain evidence="4 5">B1D3A</strain>
    </source>
</reference>
<feature type="transmembrane region" description="Helical" evidence="1">
    <location>
        <begin position="67"/>
        <end position="85"/>
    </location>
</feature>
<feature type="transmembrane region" description="Helical" evidence="1">
    <location>
        <begin position="180"/>
        <end position="198"/>
    </location>
</feature>
<evidence type="ECO:0000313" key="5">
    <source>
        <dbReference type="Proteomes" id="UP001138540"/>
    </source>
</evidence>
<dbReference type="CDD" id="cd03392">
    <property type="entry name" value="PAP2_like_2"/>
    <property type="match status" value="1"/>
</dbReference>
<dbReference type="Proteomes" id="UP001138540">
    <property type="component" value="Unassembled WGS sequence"/>
</dbReference>
<dbReference type="GO" id="GO:0050380">
    <property type="term" value="F:undecaprenyl-diphosphatase activity"/>
    <property type="evidence" value="ECO:0007669"/>
    <property type="project" value="UniProtKB-EC"/>
</dbReference>
<dbReference type="EMBL" id="JACHKA010000001">
    <property type="protein sequence ID" value="MBB5987668.1"/>
    <property type="molecule type" value="Genomic_DNA"/>
</dbReference>
<feature type="transmembrane region" description="Helical" evidence="1">
    <location>
        <begin position="131"/>
        <end position="149"/>
    </location>
</feature>